<comment type="caution">
    <text evidence="15">The sequence shown here is derived from an EMBL/GenBank/DDBJ whole genome shotgun (WGS) entry which is preliminary data.</text>
</comment>
<dbReference type="Gene3D" id="2.40.180.10">
    <property type="entry name" value="Catalase core domain"/>
    <property type="match status" value="1"/>
</dbReference>
<keyword evidence="10 13" id="KW-0376">Hydrogen peroxide</keyword>
<keyword evidence="5 13" id="KW-0575">Peroxidase</keyword>
<comment type="cofactor">
    <cofactor evidence="1 12">
        <name>heme</name>
        <dbReference type="ChEBI" id="CHEBI:30413"/>
    </cofactor>
</comment>
<evidence type="ECO:0000256" key="10">
    <source>
        <dbReference type="ARBA" id="ARBA00023324"/>
    </source>
</evidence>
<dbReference type="PIRSF" id="PIRSF038928">
    <property type="entry name" value="Catalase_clade1-3"/>
    <property type="match status" value="1"/>
</dbReference>
<dbReference type="Pfam" id="PF00199">
    <property type="entry name" value="Catalase"/>
    <property type="match status" value="1"/>
</dbReference>
<dbReference type="InterPro" id="IPR002226">
    <property type="entry name" value="Catalase_haem_BS"/>
</dbReference>
<feature type="active site" evidence="11">
    <location>
        <position position="134"/>
    </location>
</feature>
<dbReference type="GO" id="GO:0020037">
    <property type="term" value="F:heme binding"/>
    <property type="evidence" value="ECO:0007669"/>
    <property type="project" value="InterPro"/>
</dbReference>
<keyword evidence="8 13" id="KW-0560">Oxidoreductase</keyword>
<dbReference type="EMBL" id="DPVV01000169">
    <property type="protein sequence ID" value="HCL01738.1"/>
    <property type="molecule type" value="Genomic_DNA"/>
</dbReference>
<accession>A0A3D2X5Y0</accession>
<keyword evidence="6 12" id="KW-0349">Heme</keyword>
<evidence type="ECO:0000256" key="5">
    <source>
        <dbReference type="ARBA" id="ARBA00022559"/>
    </source>
</evidence>
<dbReference type="PRINTS" id="PR00067">
    <property type="entry name" value="CATALASE"/>
</dbReference>
<dbReference type="AlphaFoldDB" id="A0A3D2X5Y0"/>
<dbReference type="GO" id="GO:0042744">
    <property type="term" value="P:hydrogen peroxide catabolic process"/>
    <property type="evidence" value="ECO:0007669"/>
    <property type="project" value="UniProtKB-KW"/>
</dbReference>
<comment type="catalytic activity">
    <reaction evidence="13">
        <text>2 H2O2 = O2 + 2 H2O</text>
        <dbReference type="Rhea" id="RHEA:20309"/>
        <dbReference type="ChEBI" id="CHEBI:15377"/>
        <dbReference type="ChEBI" id="CHEBI:15379"/>
        <dbReference type="ChEBI" id="CHEBI:16240"/>
        <dbReference type="EC" id="1.11.1.6"/>
    </reaction>
</comment>
<dbReference type="InterPro" id="IPR024708">
    <property type="entry name" value="Catalase_AS"/>
</dbReference>
<name>A0A3D2X5Y0_9FIRM</name>
<dbReference type="GO" id="GO:0042542">
    <property type="term" value="P:response to hydrogen peroxide"/>
    <property type="evidence" value="ECO:0007669"/>
    <property type="project" value="TreeGrafter"/>
</dbReference>
<comment type="function">
    <text evidence="2">Decomposes hydrogen peroxide into water and oxygen; serves to protect cells from the toxic effects of hydrogen peroxide.</text>
</comment>
<dbReference type="Pfam" id="PF06628">
    <property type="entry name" value="Catalase-rel"/>
    <property type="match status" value="1"/>
</dbReference>
<proteinExistence type="inferred from homology"/>
<comment type="similarity">
    <text evidence="3 13">Belongs to the catalase family.</text>
</comment>
<evidence type="ECO:0000256" key="12">
    <source>
        <dbReference type="PIRSR" id="PIRSR038928-2"/>
    </source>
</evidence>
<feature type="domain" description="Catalase core" evidence="14">
    <location>
        <begin position="14"/>
        <end position="397"/>
    </location>
</feature>
<dbReference type="PROSITE" id="PS51402">
    <property type="entry name" value="CATALASE_3"/>
    <property type="match status" value="1"/>
</dbReference>
<dbReference type="InterPro" id="IPR011614">
    <property type="entry name" value="Catalase_core"/>
</dbReference>
<dbReference type="EC" id="1.11.1.6" evidence="4 13"/>
<evidence type="ECO:0000256" key="3">
    <source>
        <dbReference type="ARBA" id="ARBA00005329"/>
    </source>
</evidence>
<feature type="binding site" description="axial binding residue" evidence="12">
    <location>
        <position position="344"/>
    </location>
    <ligand>
        <name>heme</name>
        <dbReference type="ChEBI" id="CHEBI:30413"/>
    </ligand>
    <ligandPart>
        <name>Fe</name>
        <dbReference type="ChEBI" id="CHEBI:18248"/>
    </ligandPart>
</feature>
<dbReference type="PROSITE" id="PS00437">
    <property type="entry name" value="CATALASE_1"/>
    <property type="match status" value="1"/>
</dbReference>
<dbReference type="InterPro" id="IPR020835">
    <property type="entry name" value="Catalase_sf"/>
</dbReference>
<evidence type="ECO:0000256" key="11">
    <source>
        <dbReference type="PIRSR" id="PIRSR038928-1"/>
    </source>
</evidence>
<dbReference type="SUPFAM" id="SSF56634">
    <property type="entry name" value="Heme-dependent catalase-like"/>
    <property type="match status" value="1"/>
</dbReference>
<evidence type="ECO:0000256" key="6">
    <source>
        <dbReference type="ARBA" id="ARBA00022617"/>
    </source>
</evidence>
<evidence type="ECO:0000256" key="1">
    <source>
        <dbReference type="ARBA" id="ARBA00001971"/>
    </source>
</evidence>
<dbReference type="PROSITE" id="PS00438">
    <property type="entry name" value="CATALASE_2"/>
    <property type="match status" value="1"/>
</dbReference>
<evidence type="ECO:0000259" key="14">
    <source>
        <dbReference type="SMART" id="SM01060"/>
    </source>
</evidence>
<dbReference type="PANTHER" id="PTHR11465:SF23">
    <property type="entry name" value="CATALASE-2"/>
    <property type="match status" value="1"/>
</dbReference>
<dbReference type="PANTHER" id="PTHR11465">
    <property type="entry name" value="CATALASE"/>
    <property type="match status" value="1"/>
</dbReference>
<evidence type="ECO:0000256" key="7">
    <source>
        <dbReference type="ARBA" id="ARBA00022723"/>
    </source>
</evidence>
<dbReference type="InterPro" id="IPR010582">
    <property type="entry name" value="Catalase_immune_responsive"/>
</dbReference>
<feature type="active site" evidence="11">
    <location>
        <position position="61"/>
    </location>
</feature>
<dbReference type="GO" id="GO:0005737">
    <property type="term" value="C:cytoplasm"/>
    <property type="evidence" value="ECO:0007669"/>
    <property type="project" value="TreeGrafter"/>
</dbReference>
<sequence>MDRRNEKKCCNYLTDSLGRPIPNDTNSLTIGSNGPVLLQDLHFIDKLSHFDRERIPERVVHAKGAGAFGYFQPYGCMSDYTCAEFLQNPNCKTKVFVRFSTVIGSKGSADTVRDPRGFAVKFYTTEGIYDIVGNDLPVFFIRDGIKFPDVIHSLKPSPDNNLRDPQRFWDFVSLSPEATHMITWLYSDRGTIKDYRHVDGFGVNTYIWVNACGKRVYIKYHWKTQQGLQTIDRFEAEHLSGTDPDVAVRNLYESIANGCYPSWELCVQVMDPDLVECLDFDPLDDTKIWPEDQFPLMPIGLMTLDCNPENFFAEVEQAAFCPGNIVPGVELSADKMLQGRSFSYFDTQRHRLGPNFAQLPINRSISCINNNQRDGASTYIFNPNPINYSPNSLNCGFPKVAEVCQSEPECVSGYIARIPIKNPCDFKQAGEHYESLTCEERCRLVDNIAVELYKCNQDIINRVLCYFYKAHQEFGEQVECAVNYYRQCAN</sequence>
<evidence type="ECO:0000256" key="2">
    <source>
        <dbReference type="ARBA" id="ARBA00002974"/>
    </source>
</evidence>
<evidence type="ECO:0000256" key="8">
    <source>
        <dbReference type="ARBA" id="ARBA00023002"/>
    </source>
</evidence>
<evidence type="ECO:0000313" key="16">
    <source>
        <dbReference type="Proteomes" id="UP000262969"/>
    </source>
</evidence>
<evidence type="ECO:0000313" key="15">
    <source>
        <dbReference type="EMBL" id="HCL01738.1"/>
    </source>
</evidence>
<dbReference type="GO" id="GO:0046872">
    <property type="term" value="F:metal ion binding"/>
    <property type="evidence" value="ECO:0007669"/>
    <property type="project" value="UniProtKB-KW"/>
</dbReference>
<dbReference type="InterPro" id="IPR024711">
    <property type="entry name" value="Catalase_clade1/3"/>
</dbReference>
<evidence type="ECO:0000256" key="4">
    <source>
        <dbReference type="ARBA" id="ARBA00012314"/>
    </source>
</evidence>
<dbReference type="InterPro" id="IPR018028">
    <property type="entry name" value="Catalase"/>
</dbReference>
<dbReference type="SMART" id="SM01060">
    <property type="entry name" value="Catalase"/>
    <property type="match status" value="1"/>
</dbReference>
<keyword evidence="9 12" id="KW-0408">Iron</keyword>
<evidence type="ECO:0000256" key="13">
    <source>
        <dbReference type="RuleBase" id="RU000498"/>
    </source>
</evidence>
<dbReference type="GO" id="GO:0004096">
    <property type="term" value="F:catalase activity"/>
    <property type="evidence" value="ECO:0007669"/>
    <property type="project" value="UniProtKB-EC"/>
</dbReference>
<protein>
    <recommendedName>
        <fullName evidence="4 13">Catalase</fullName>
        <ecNumber evidence="4 13">1.11.1.6</ecNumber>
    </recommendedName>
</protein>
<keyword evidence="7 12" id="KW-0479">Metal-binding</keyword>
<organism evidence="15 16">
    <name type="scientific">Lachnoclostridium phytofermentans</name>
    <dbReference type="NCBI Taxonomy" id="66219"/>
    <lineage>
        <taxon>Bacteria</taxon>
        <taxon>Bacillati</taxon>
        <taxon>Bacillota</taxon>
        <taxon>Clostridia</taxon>
        <taxon>Lachnospirales</taxon>
        <taxon>Lachnospiraceae</taxon>
    </lineage>
</organism>
<dbReference type="Proteomes" id="UP000262969">
    <property type="component" value="Unassembled WGS sequence"/>
</dbReference>
<gene>
    <name evidence="15" type="ORF">DHW61_04870</name>
</gene>
<evidence type="ECO:0000256" key="9">
    <source>
        <dbReference type="ARBA" id="ARBA00023004"/>
    </source>
</evidence>
<reference evidence="15 16" key="1">
    <citation type="journal article" date="2018" name="Nat. Biotechnol.">
        <title>A standardized bacterial taxonomy based on genome phylogeny substantially revises the tree of life.</title>
        <authorList>
            <person name="Parks D.H."/>
            <person name="Chuvochina M."/>
            <person name="Waite D.W."/>
            <person name="Rinke C."/>
            <person name="Skarshewski A."/>
            <person name="Chaumeil P.A."/>
            <person name="Hugenholtz P."/>
        </authorList>
    </citation>
    <scope>NUCLEOTIDE SEQUENCE [LARGE SCALE GENOMIC DNA]</scope>
    <source>
        <strain evidence="15">UBA11728</strain>
    </source>
</reference>
<dbReference type="CDD" id="cd08154">
    <property type="entry name" value="catalase_clade_1"/>
    <property type="match status" value="1"/>
</dbReference>